<protein>
    <submittedName>
        <fullName evidence="1">Uncharacterized protein</fullName>
    </submittedName>
</protein>
<evidence type="ECO:0000313" key="2">
    <source>
        <dbReference type="Proteomes" id="UP001061070"/>
    </source>
</evidence>
<dbReference type="EMBL" id="BAQW01000006">
    <property type="protein sequence ID" value="GBR12370.1"/>
    <property type="molecule type" value="Genomic_DNA"/>
</dbReference>
<gene>
    <name evidence="1" type="ORF">AA0228_1695</name>
</gene>
<dbReference type="Proteomes" id="UP001061070">
    <property type="component" value="Unassembled WGS sequence"/>
</dbReference>
<comment type="caution">
    <text evidence="1">The sequence shown here is derived from an EMBL/GenBank/DDBJ whole genome shotgun (WGS) entry which is preliminary data.</text>
</comment>
<name>A0ABQ0QBU4_9PROT</name>
<sequence>MQHDAAPITHNETVTVRYSNCMFEMFCHSETSGHKKGCHQMVAALQGVCVKIKSINEED</sequence>
<reference evidence="1" key="1">
    <citation type="submission" date="2013-04" db="EMBL/GenBank/DDBJ databases">
        <title>The genome sequencing project of 58 acetic acid bacteria.</title>
        <authorList>
            <person name="Okamoto-Kainuma A."/>
            <person name="Ishikawa M."/>
            <person name="Umino S."/>
            <person name="Koizumi Y."/>
            <person name="Shiwa Y."/>
            <person name="Yoshikawa H."/>
            <person name="Matsutani M."/>
            <person name="Matsushita K."/>
        </authorList>
    </citation>
    <scope>NUCLEOTIDE SEQUENCE</scope>
    <source>
        <strain evidence="1">NRIC 0228</strain>
    </source>
</reference>
<proteinExistence type="predicted"/>
<keyword evidence="2" id="KW-1185">Reference proteome</keyword>
<accession>A0ABQ0QBU4</accession>
<evidence type="ECO:0000313" key="1">
    <source>
        <dbReference type="EMBL" id="GBR12370.1"/>
    </source>
</evidence>
<organism evidence="1 2">
    <name type="scientific">Gluconobacter frateurii NRIC 0228</name>
    <dbReference type="NCBI Taxonomy" id="1307946"/>
    <lineage>
        <taxon>Bacteria</taxon>
        <taxon>Pseudomonadati</taxon>
        <taxon>Pseudomonadota</taxon>
        <taxon>Alphaproteobacteria</taxon>
        <taxon>Acetobacterales</taxon>
        <taxon>Acetobacteraceae</taxon>
        <taxon>Gluconobacter</taxon>
    </lineage>
</organism>